<dbReference type="PANTHER" id="PTHR48106">
    <property type="entry name" value="QUINONE OXIDOREDUCTASE PIG3-RELATED"/>
    <property type="match status" value="1"/>
</dbReference>
<dbReference type="EMBL" id="RBZV01000001">
    <property type="protein sequence ID" value="RKP52246.1"/>
    <property type="molecule type" value="Genomic_DNA"/>
</dbReference>
<dbReference type="GO" id="GO:0016651">
    <property type="term" value="F:oxidoreductase activity, acting on NAD(P)H"/>
    <property type="evidence" value="ECO:0007669"/>
    <property type="project" value="TreeGrafter"/>
</dbReference>
<dbReference type="Proteomes" id="UP000280434">
    <property type="component" value="Unassembled WGS sequence"/>
</dbReference>
<dbReference type="Pfam" id="PF08240">
    <property type="entry name" value="ADH_N"/>
    <property type="match status" value="1"/>
</dbReference>
<evidence type="ECO:0000256" key="1">
    <source>
        <dbReference type="ARBA" id="ARBA00022857"/>
    </source>
</evidence>
<comment type="caution">
    <text evidence="4">The sequence shown here is derived from an EMBL/GenBank/DDBJ whole genome shotgun (WGS) entry which is preliminary data.</text>
</comment>
<dbReference type="SUPFAM" id="SSF50129">
    <property type="entry name" value="GroES-like"/>
    <property type="match status" value="1"/>
</dbReference>
<sequence>MKAIVRQQYGGPEHLVIRDVPDPIVQPGEVLLRVKAFGINQAERYFRKGLWGEVAAISGIECAGEVVDDPSRRLLSGQRVLALMGGMGRTRSGSYAQLVAVPAANVVPVRTALDWTDLAALPTSYATAWSCLHDNLGVRRGDTVLIRGATSALGLAALNLARQAKAHVVATVRRAERADCARENGADDVLLESELPDVWPRIAASGADCVLDLIGTATLLSSLRMTRRGGHVCMAGFLGGHEPLDTFDPLAHLPSGRHLSFFGSAFVYGTPDYPLAEIPFQQMIEWVEQGVLRAKPARVFAFDEIQTAHRMLDEGGGAGKMVVTCH</sequence>
<gene>
    <name evidence="4" type="ORF">D7S89_01540</name>
</gene>
<dbReference type="Pfam" id="PF00107">
    <property type="entry name" value="ADH_zinc_N"/>
    <property type="match status" value="1"/>
</dbReference>
<dbReference type="InterPro" id="IPR013154">
    <property type="entry name" value="ADH-like_N"/>
</dbReference>
<organism evidence="4 5">
    <name type="scientific">Trinickia fusca</name>
    <dbReference type="NCBI Taxonomy" id="2419777"/>
    <lineage>
        <taxon>Bacteria</taxon>
        <taxon>Pseudomonadati</taxon>
        <taxon>Pseudomonadota</taxon>
        <taxon>Betaproteobacteria</taxon>
        <taxon>Burkholderiales</taxon>
        <taxon>Burkholderiaceae</taxon>
        <taxon>Trinickia</taxon>
    </lineage>
</organism>
<dbReference type="RefSeq" id="WP_121274962.1">
    <property type="nucleotide sequence ID" value="NZ_RBZV01000001.1"/>
</dbReference>
<reference evidence="4 5" key="1">
    <citation type="submission" date="2018-10" db="EMBL/GenBank/DDBJ databases">
        <title>Paraburkholderia sp. 7MK8-2, isolated from soil.</title>
        <authorList>
            <person name="Gao Z.-H."/>
            <person name="Qiu L.-H."/>
        </authorList>
    </citation>
    <scope>NUCLEOTIDE SEQUENCE [LARGE SCALE GENOMIC DNA]</scope>
    <source>
        <strain evidence="4 5">7MK8-2</strain>
    </source>
</reference>
<dbReference type="Gene3D" id="3.40.50.720">
    <property type="entry name" value="NAD(P)-binding Rossmann-like Domain"/>
    <property type="match status" value="1"/>
</dbReference>
<proteinExistence type="predicted"/>
<dbReference type="InterPro" id="IPR036291">
    <property type="entry name" value="NAD(P)-bd_dom_sf"/>
</dbReference>
<evidence type="ECO:0000256" key="2">
    <source>
        <dbReference type="ARBA" id="ARBA00023002"/>
    </source>
</evidence>
<dbReference type="SMART" id="SM00829">
    <property type="entry name" value="PKS_ER"/>
    <property type="match status" value="1"/>
</dbReference>
<dbReference type="AlphaFoldDB" id="A0A494XTJ7"/>
<dbReference type="Gene3D" id="3.90.180.10">
    <property type="entry name" value="Medium-chain alcohol dehydrogenases, catalytic domain"/>
    <property type="match status" value="1"/>
</dbReference>
<evidence type="ECO:0000313" key="5">
    <source>
        <dbReference type="Proteomes" id="UP000280434"/>
    </source>
</evidence>
<protein>
    <submittedName>
        <fullName evidence="4">Alcohol dehydrogenase</fullName>
    </submittedName>
</protein>
<evidence type="ECO:0000313" key="4">
    <source>
        <dbReference type="EMBL" id="RKP52246.1"/>
    </source>
</evidence>
<dbReference type="OrthoDB" id="9780520at2"/>
<dbReference type="InterPro" id="IPR011032">
    <property type="entry name" value="GroES-like_sf"/>
</dbReference>
<keyword evidence="5" id="KW-1185">Reference proteome</keyword>
<dbReference type="PANTHER" id="PTHR48106:SF18">
    <property type="entry name" value="QUINONE OXIDOREDUCTASE PIG3"/>
    <property type="match status" value="1"/>
</dbReference>
<dbReference type="InterPro" id="IPR013149">
    <property type="entry name" value="ADH-like_C"/>
</dbReference>
<dbReference type="GO" id="GO:0070402">
    <property type="term" value="F:NADPH binding"/>
    <property type="evidence" value="ECO:0007669"/>
    <property type="project" value="TreeGrafter"/>
</dbReference>
<keyword evidence="1" id="KW-0521">NADP</keyword>
<accession>A0A494XTJ7</accession>
<feature type="domain" description="Enoyl reductase (ER)" evidence="3">
    <location>
        <begin position="10"/>
        <end position="323"/>
    </location>
</feature>
<name>A0A494XTJ7_9BURK</name>
<evidence type="ECO:0000259" key="3">
    <source>
        <dbReference type="SMART" id="SM00829"/>
    </source>
</evidence>
<dbReference type="SUPFAM" id="SSF51735">
    <property type="entry name" value="NAD(P)-binding Rossmann-fold domains"/>
    <property type="match status" value="1"/>
</dbReference>
<keyword evidence="2" id="KW-0560">Oxidoreductase</keyword>
<dbReference type="InterPro" id="IPR020843">
    <property type="entry name" value="ER"/>
</dbReference>